<dbReference type="AlphaFoldDB" id="A0A3P3XR62"/>
<gene>
    <name evidence="1" type="ORF">SPIRO4BDMA_50245</name>
</gene>
<dbReference type="EMBL" id="FWDO01000005">
    <property type="protein sequence ID" value="SLM18730.1"/>
    <property type="molecule type" value="Genomic_DNA"/>
</dbReference>
<name>A0A3P3XR62_9SPIR</name>
<accession>A0A3P3XR62</accession>
<organism evidence="1">
    <name type="scientific">uncultured spirochete</name>
    <dbReference type="NCBI Taxonomy" id="156406"/>
    <lineage>
        <taxon>Bacteria</taxon>
        <taxon>Pseudomonadati</taxon>
        <taxon>Spirochaetota</taxon>
        <taxon>Spirochaetia</taxon>
        <taxon>Spirochaetales</taxon>
        <taxon>environmental samples</taxon>
    </lineage>
</organism>
<sequence length="82" mass="9416">MPKYDLGESISRLERGVVKYEVLKAICDTYFVFKRENATSHRFYEDPYAGGIVNIQSGPSGDAKRYQQRQVAALLKRRNEEG</sequence>
<proteinExistence type="predicted"/>
<reference evidence="1" key="1">
    <citation type="submission" date="2017-02" db="EMBL/GenBank/DDBJ databases">
        <authorList>
            <person name="Regsiter A."/>
            <person name="William W."/>
        </authorList>
    </citation>
    <scope>NUCLEOTIDE SEQUENCE</scope>
    <source>
        <strain evidence="1">BdmA 4</strain>
    </source>
</reference>
<protein>
    <submittedName>
        <fullName evidence="1">Uncharacterized protein</fullName>
    </submittedName>
</protein>
<evidence type="ECO:0000313" key="1">
    <source>
        <dbReference type="EMBL" id="SLM18730.1"/>
    </source>
</evidence>